<dbReference type="EMBL" id="SFCI01001058">
    <property type="protein sequence ID" value="TFY76898.1"/>
    <property type="molecule type" value="Genomic_DNA"/>
</dbReference>
<accession>A0A4Y9ZTS5</accession>
<dbReference type="OrthoDB" id="10006218at2759"/>
<name>A0A4Y9ZTS5_9AGAM</name>
<evidence type="ECO:0000313" key="1">
    <source>
        <dbReference type="EMBL" id="TFY76898.1"/>
    </source>
</evidence>
<evidence type="ECO:0000313" key="2">
    <source>
        <dbReference type="Proteomes" id="UP000298061"/>
    </source>
</evidence>
<gene>
    <name evidence="1" type="ORF">EWM64_g7118</name>
</gene>
<proteinExistence type="predicted"/>
<protein>
    <submittedName>
        <fullName evidence="1">Uncharacterized protein</fullName>
    </submittedName>
</protein>
<dbReference type="Proteomes" id="UP000298061">
    <property type="component" value="Unassembled WGS sequence"/>
</dbReference>
<organism evidence="1 2">
    <name type="scientific">Hericium alpestre</name>
    <dbReference type="NCBI Taxonomy" id="135208"/>
    <lineage>
        <taxon>Eukaryota</taxon>
        <taxon>Fungi</taxon>
        <taxon>Dikarya</taxon>
        <taxon>Basidiomycota</taxon>
        <taxon>Agaricomycotina</taxon>
        <taxon>Agaricomycetes</taxon>
        <taxon>Russulales</taxon>
        <taxon>Hericiaceae</taxon>
        <taxon>Hericium</taxon>
    </lineage>
</organism>
<keyword evidence="2" id="KW-1185">Reference proteome</keyword>
<sequence length="91" mass="10290">MALLSTRHPRYTILLGVILVTAFFLLLPGSPYTYSLDTAYPATASLQNAVVQVDNGLPARVRRSERIYQKMLKRREGLIRKYGPNPREVVS</sequence>
<dbReference type="STRING" id="135208.A0A4Y9ZTS5"/>
<comment type="caution">
    <text evidence="1">The sequence shown here is derived from an EMBL/GenBank/DDBJ whole genome shotgun (WGS) entry which is preliminary data.</text>
</comment>
<dbReference type="AlphaFoldDB" id="A0A4Y9ZTS5"/>
<reference evidence="1 2" key="1">
    <citation type="submission" date="2019-02" db="EMBL/GenBank/DDBJ databases">
        <title>Genome sequencing of the rare red list fungi Hericium alpestre (H. flagellum).</title>
        <authorList>
            <person name="Buettner E."/>
            <person name="Kellner H."/>
        </authorList>
    </citation>
    <scope>NUCLEOTIDE SEQUENCE [LARGE SCALE GENOMIC DNA]</scope>
    <source>
        <strain evidence="1 2">DSM 108284</strain>
    </source>
</reference>